<organism evidence="7 8">
    <name type="scientific">Pseudocohnilembus persalinus</name>
    <name type="common">Ciliate</name>
    <dbReference type="NCBI Taxonomy" id="266149"/>
    <lineage>
        <taxon>Eukaryota</taxon>
        <taxon>Sar</taxon>
        <taxon>Alveolata</taxon>
        <taxon>Ciliophora</taxon>
        <taxon>Intramacronucleata</taxon>
        <taxon>Oligohymenophorea</taxon>
        <taxon>Scuticociliatia</taxon>
        <taxon>Philasterida</taxon>
        <taxon>Pseudocohnilembidae</taxon>
        <taxon>Pseudocohnilembus</taxon>
    </lineage>
</organism>
<dbReference type="GO" id="GO:0006508">
    <property type="term" value="P:proteolysis"/>
    <property type="evidence" value="ECO:0007669"/>
    <property type="project" value="UniProtKB-KW"/>
</dbReference>
<dbReference type="EC" id="3.4.19.12" evidence="3"/>
<gene>
    <name evidence="7" type="ORF">PPERSA_00834</name>
</gene>
<dbReference type="PROSITE" id="PS50235">
    <property type="entry name" value="USP_3"/>
    <property type="match status" value="1"/>
</dbReference>
<dbReference type="PROSITE" id="PS00972">
    <property type="entry name" value="USP_1"/>
    <property type="match status" value="1"/>
</dbReference>
<protein>
    <recommendedName>
        <fullName evidence="3">ubiquitinyl hydrolase 1</fullName>
        <ecNumber evidence="3">3.4.19.12</ecNumber>
    </recommendedName>
</protein>
<dbReference type="Pfam" id="PF00443">
    <property type="entry name" value="UCH"/>
    <property type="match status" value="2"/>
</dbReference>
<keyword evidence="5" id="KW-0378">Hydrolase</keyword>
<evidence type="ECO:0000256" key="5">
    <source>
        <dbReference type="ARBA" id="ARBA00022801"/>
    </source>
</evidence>
<dbReference type="InterPro" id="IPR050164">
    <property type="entry name" value="Peptidase_C19"/>
</dbReference>
<accession>A0A0V0R7A9</accession>
<dbReference type="GO" id="GO:0016579">
    <property type="term" value="P:protein deubiquitination"/>
    <property type="evidence" value="ECO:0007669"/>
    <property type="project" value="InterPro"/>
</dbReference>
<sequence>MGGIQSSTNQQLERTLGNNFPDGIKFVGFENRGNICYANATIQCMFYCEQFREKVLKAKSVDGVKNDMFKGDYHQDCHEFLNWYLNEIDDVLKKEKKNKYKNKEDVPNPNLNPTNWLQEIFQGKAISRTECQKCKNVTERKEPFFDLSVDLQSNTSLTYCLQQMSQPEILNGKDQFRCDKCEDLQDATKKYLIEEFPKTLIIHLKRFKYDENYKRMIKVNTKVAFPFEIKLKPNDREDRQEQMYQLYGIVIHLGQGEQYGHYVSIIKIKNLWYLFDDETIINYNERDIRDFFGSNHRSACAYMLFYEKLNQSQQ</sequence>
<name>A0A0V0R7A9_PSEPJ</name>
<dbReference type="OMA" id="QIECLNC"/>
<dbReference type="GO" id="GO:0004843">
    <property type="term" value="F:cysteine-type deubiquitinase activity"/>
    <property type="evidence" value="ECO:0007669"/>
    <property type="project" value="UniProtKB-EC"/>
</dbReference>
<dbReference type="PANTHER" id="PTHR24006">
    <property type="entry name" value="UBIQUITIN CARBOXYL-TERMINAL HYDROLASE"/>
    <property type="match status" value="1"/>
</dbReference>
<evidence type="ECO:0000256" key="3">
    <source>
        <dbReference type="ARBA" id="ARBA00012759"/>
    </source>
</evidence>
<evidence type="ECO:0000313" key="7">
    <source>
        <dbReference type="EMBL" id="KRX10354.1"/>
    </source>
</evidence>
<keyword evidence="8" id="KW-1185">Reference proteome</keyword>
<dbReference type="InterPro" id="IPR001394">
    <property type="entry name" value="Peptidase_C19_UCH"/>
</dbReference>
<keyword evidence="4" id="KW-0645">Protease</keyword>
<comment type="similarity">
    <text evidence="2">Belongs to the peptidase C19 family.</text>
</comment>
<dbReference type="Proteomes" id="UP000054937">
    <property type="component" value="Unassembled WGS sequence"/>
</dbReference>
<dbReference type="InParanoid" id="A0A0V0R7A9"/>
<comment type="catalytic activity">
    <reaction evidence="1">
        <text>Thiol-dependent hydrolysis of ester, thioester, amide, peptide and isopeptide bonds formed by the C-terminal Gly of ubiquitin (a 76-residue protein attached to proteins as an intracellular targeting signal).</text>
        <dbReference type="EC" id="3.4.19.12"/>
    </reaction>
</comment>
<comment type="caution">
    <text evidence="7">The sequence shown here is derived from an EMBL/GenBank/DDBJ whole genome shotgun (WGS) entry which is preliminary data.</text>
</comment>
<dbReference type="Gene3D" id="3.90.70.10">
    <property type="entry name" value="Cysteine proteinases"/>
    <property type="match status" value="2"/>
</dbReference>
<feature type="domain" description="USP" evidence="6">
    <location>
        <begin position="27"/>
        <end position="309"/>
    </location>
</feature>
<dbReference type="PANTHER" id="PTHR24006:SF733">
    <property type="entry name" value="RE52890P"/>
    <property type="match status" value="1"/>
</dbReference>
<evidence type="ECO:0000256" key="4">
    <source>
        <dbReference type="ARBA" id="ARBA00022670"/>
    </source>
</evidence>
<reference evidence="7 8" key="1">
    <citation type="journal article" date="2015" name="Sci. Rep.">
        <title>Genome of the facultative scuticociliatosis pathogen Pseudocohnilembus persalinus provides insight into its virulence through horizontal gene transfer.</title>
        <authorList>
            <person name="Xiong J."/>
            <person name="Wang G."/>
            <person name="Cheng J."/>
            <person name="Tian M."/>
            <person name="Pan X."/>
            <person name="Warren A."/>
            <person name="Jiang C."/>
            <person name="Yuan D."/>
            <person name="Miao W."/>
        </authorList>
    </citation>
    <scope>NUCLEOTIDE SEQUENCE [LARGE SCALE GENOMIC DNA]</scope>
    <source>
        <strain evidence="7">36N120E</strain>
    </source>
</reference>
<evidence type="ECO:0000256" key="1">
    <source>
        <dbReference type="ARBA" id="ARBA00000707"/>
    </source>
</evidence>
<dbReference type="PROSITE" id="PS00973">
    <property type="entry name" value="USP_2"/>
    <property type="match status" value="1"/>
</dbReference>
<dbReference type="InterPro" id="IPR038765">
    <property type="entry name" value="Papain-like_cys_pep_sf"/>
</dbReference>
<evidence type="ECO:0000313" key="8">
    <source>
        <dbReference type="Proteomes" id="UP000054937"/>
    </source>
</evidence>
<dbReference type="InterPro" id="IPR028889">
    <property type="entry name" value="USP"/>
</dbReference>
<dbReference type="SUPFAM" id="SSF54001">
    <property type="entry name" value="Cysteine proteinases"/>
    <property type="match status" value="1"/>
</dbReference>
<evidence type="ECO:0000259" key="6">
    <source>
        <dbReference type="PROSITE" id="PS50235"/>
    </source>
</evidence>
<evidence type="ECO:0000256" key="2">
    <source>
        <dbReference type="ARBA" id="ARBA00009085"/>
    </source>
</evidence>
<dbReference type="GO" id="GO:0005829">
    <property type="term" value="C:cytosol"/>
    <property type="evidence" value="ECO:0007669"/>
    <property type="project" value="TreeGrafter"/>
</dbReference>
<dbReference type="GO" id="GO:0005634">
    <property type="term" value="C:nucleus"/>
    <property type="evidence" value="ECO:0007669"/>
    <property type="project" value="TreeGrafter"/>
</dbReference>
<dbReference type="AlphaFoldDB" id="A0A0V0R7A9"/>
<dbReference type="OrthoDB" id="292964at2759"/>
<dbReference type="EMBL" id="LDAU01000029">
    <property type="protein sequence ID" value="KRX10354.1"/>
    <property type="molecule type" value="Genomic_DNA"/>
</dbReference>
<proteinExistence type="inferred from homology"/>
<dbReference type="InterPro" id="IPR018200">
    <property type="entry name" value="USP_CS"/>
</dbReference>